<organism evidence="2 3">
    <name type="scientific">Hortaea werneckii</name>
    <name type="common">Black yeast</name>
    <name type="synonym">Cladosporium werneckii</name>
    <dbReference type="NCBI Taxonomy" id="91943"/>
    <lineage>
        <taxon>Eukaryota</taxon>
        <taxon>Fungi</taxon>
        <taxon>Dikarya</taxon>
        <taxon>Ascomycota</taxon>
        <taxon>Pezizomycotina</taxon>
        <taxon>Dothideomycetes</taxon>
        <taxon>Dothideomycetidae</taxon>
        <taxon>Mycosphaerellales</taxon>
        <taxon>Teratosphaeriaceae</taxon>
        <taxon>Hortaea</taxon>
    </lineage>
</organism>
<feature type="compositionally biased region" description="Basic residues" evidence="1">
    <location>
        <begin position="353"/>
        <end position="362"/>
    </location>
</feature>
<evidence type="ECO:0000313" key="2">
    <source>
        <dbReference type="EMBL" id="RMZ18285.1"/>
    </source>
</evidence>
<feature type="compositionally biased region" description="Pro residues" evidence="1">
    <location>
        <begin position="258"/>
        <end position="277"/>
    </location>
</feature>
<gene>
    <name evidence="2" type="ORF">D0862_00419</name>
</gene>
<dbReference type="VEuPathDB" id="FungiDB:BTJ68_11266"/>
<feature type="region of interest" description="Disordered" evidence="1">
    <location>
        <begin position="185"/>
        <end position="241"/>
    </location>
</feature>
<name>A0A3M7HYT8_HORWE</name>
<feature type="compositionally biased region" description="Low complexity" evidence="1">
    <location>
        <begin position="112"/>
        <end position="126"/>
    </location>
</feature>
<feature type="compositionally biased region" description="Polar residues" evidence="1">
    <location>
        <begin position="430"/>
        <end position="443"/>
    </location>
</feature>
<feature type="region of interest" description="Disordered" evidence="1">
    <location>
        <begin position="111"/>
        <end position="136"/>
    </location>
</feature>
<reference evidence="2 3" key="1">
    <citation type="journal article" date="2018" name="BMC Genomics">
        <title>Genomic evidence for intraspecific hybridization in a clonal and extremely halotolerant yeast.</title>
        <authorList>
            <person name="Gostincar C."/>
            <person name="Stajich J.E."/>
            <person name="Zupancic J."/>
            <person name="Zalar P."/>
            <person name="Gunde-Cimerman N."/>
        </authorList>
    </citation>
    <scope>NUCLEOTIDE SEQUENCE [LARGE SCALE GENOMIC DNA]</scope>
    <source>
        <strain evidence="2 3">EXF-171</strain>
    </source>
</reference>
<accession>A0A3M7HYT8</accession>
<feature type="compositionally biased region" description="Pro residues" evidence="1">
    <location>
        <begin position="202"/>
        <end position="218"/>
    </location>
</feature>
<feature type="region of interest" description="Disordered" evidence="1">
    <location>
        <begin position="314"/>
        <end position="448"/>
    </location>
</feature>
<feature type="compositionally biased region" description="Low complexity" evidence="1">
    <location>
        <begin position="363"/>
        <end position="377"/>
    </location>
</feature>
<comment type="caution">
    <text evidence="2">The sequence shown here is derived from an EMBL/GenBank/DDBJ whole genome shotgun (WGS) entry which is preliminary data.</text>
</comment>
<dbReference type="EMBL" id="QWIQ01000005">
    <property type="protein sequence ID" value="RMZ18285.1"/>
    <property type="molecule type" value="Genomic_DNA"/>
</dbReference>
<feature type="compositionally biased region" description="Basic and acidic residues" evidence="1">
    <location>
        <begin position="127"/>
        <end position="136"/>
    </location>
</feature>
<protein>
    <submittedName>
        <fullName evidence="2">Uncharacterized protein</fullName>
    </submittedName>
</protein>
<proteinExistence type="predicted"/>
<sequence>MFPIVVGVPVLPVVPVVVAPRFQGWVGFAPAWETSMDWMEEYEYLIWHRWQRMIACRHLSVIERRRMLIELIQRENRYESSKRIDRLADRMLGMEEDLGADEWGHVVREETTTTATTTTSAQQQQQQRREQEEEQRMNIRRVNAANWLVDAAKESGNQDIASLRRTQELILAGQMDDLVIAQEEEQRNSQVNRRRRAIMPATPGPSNPVPALTAPPTPRTSTPRRLQGRLNAGGHSYSSQSLQHSFEALMPQAQQEPMPQPLYQPQPALPAPTPPWPGTQSTMYNNNQQQFLQSVQNPPPAIPPTNENYQQGVQQYTQSTQQKELRQSQQQQQQQQTPILAENFRRPKDRGNRSSKRHRHHTQTVTTTTVTTSNTTSEHVEDDDQQPQYPGPQDGLESYGQYGQQQYGHQHRQYGQQPYGQQLSAPPPQLNSNQPHQIPQSDDFTPANFHEQTQNQPVAPSNAGFIPGGYPIQNPASLAQGGSSDRLADLHALPLEHILQSAQGTLTGLQVFLEILETELLVSPQGLDGRGVLLADADEAALASPVRGPLDAELVPDAVERLAEVVAVLLDVARGGGDSETLLADRNGGVVDSLDVDLVLLEQEIGSGLGNLGVADEHGDDVRGVRDDRNVHLSKSALYSTSVELLEAAVALVCLLVFDGSLRTSHGRRRERSGEDEAWGKGTDSVDHLRGAGNVATDASVSFAKSSGDNVDAILNSTSRVPSIGVGLVVQMFGNTSAAGPIHADCVHLVEESDSAVLLRKITDFFNGSNTAAHAVDALECNNLRYLWR</sequence>
<feature type="compositionally biased region" description="Low complexity" evidence="1">
    <location>
        <begin position="314"/>
        <end position="336"/>
    </location>
</feature>
<feature type="compositionally biased region" description="Low complexity" evidence="1">
    <location>
        <begin position="386"/>
        <end position="422"/>
    </location>
</feature>
<evidence type="ECO:0000313" key="3">
    <source>
        <dbReference type="Proteomes" id="UP000281468"/>
    </source>
</evidence>
<evidence type="ECO:0000256" key="1">
    <source>
        <dbReference type="SAM" id="MobiDB-lite"/>
    </source>
</evidence>
<dbReference type="Proteomes" id="UP000281468">
    <property type="component" value="Unassembled WGS sequence"/>
</dbReference>
<dbReference type="AlphaFoldDB" id="A0A3M7HYT8"/>
<feature type="compositionally biased region" description="Basic and acidic residues" evidence="1">
    <location>
        <begin position="343"/>
        <end position="352"/>
    </location>
</feature>
<feature type="region of interest" description="Disordered" evidence="1">
    <location>
        <begin position="253"/>
        <end position="283"/>
    </location>
</feature>